<dbReference type="RefSeq" id="WP_147082737.1">
    <property type="nucleotide sequence ID" value="NZ_VOQR01000001.1"/>
</dbReference>
<keyword evidence="2" id="KW-0472">Membrane</keyword>
<keyword evidence="2" id="KW-0812">Transmembrane</keyword>
<evidence type="ECO:0000256" key="1">
    <source>
        <dbReference type="SAM" id="MobiDB-lite"/>
    </source>
</evidence>
<evidence type="ECO:0000256" key="2">
    <source>
        <dbReference type="SAM" id="Phobius"/>
    </source>
</evidence>
<keyword evidence="4" id="KW-1185">Reference proteome</keyword>
<dbReference type="EMBL" id="VOQR01000001">
    <property type="protein sequence ID" value="TXC71459.1"/>
    <property type="molecule type" value="Genomic_DNA"/>
</dbReference>
<accession>A0A5C6UFF5</accession>
<comment type="caution">
    <text evidence="3">The sequence shown here is derived from an EMBL/GenBank/DDBJ whole genome shotgun (WGS) entry which is preliminary data.</text>
</comment>
<feature type="transmembrane region" description="Helical" evidence="2">
    <location>
        <begin position="52"/>
        <end position="76"/>
    </location>
</feature>
<sequence>MLDDEQYKGMMMRGFGVALLVVGSLAAIGMLGLLAQLPHASAARDGVGVRSIVWIGGAPLVLISGVLWAGSFCFSVGGKGYARPKAERSLSTNPGRSWDDRSE</sequence>
<gene>
    <name evidence="3" type="ORF">FSB78_11285</name>
</gene>
<evidence type="ECO:0000313" key="3">
    <source>
        <dbReference type="EMBL" id="TXC71459.1"/>
    </source>
</evidence>
<organism evidence="3 4">
    <name type="scientific">Sphingomonas ginsenosidivorax</name>
    <dbReference type="NCBI Taxonomy" id="862135"/>
    <lineage>
        <taxon>Bacteria</taxon>
        <taxon>Pseudomonadati</taxon>
        <taxon>Pseudomonadota</taxon>
        <taxon>Alphaproteobacteria</taxon>
        <taxon>Sphingomonadales</taxon>
        <taxon>Sphingomonadaceae</taxon>
        <taxon>Sphingomonas</taxon>
    </lineage>
</organism>
<reference evidence="3 4" key="1">
    <citation type="journal article" date="2013" name="Antonie Van Leeuwenhoek">
        <title>Sphingomonas ginsenosidivorax sp. nov., with the ability to transform ginsenosides.</title>
        <authorList>
            <person name="Jin X.F."/>
            <person name="Kim J.K."/>
            <person name="Liu Q.M."/>
            <person name="Kang M.S."/>
            <person name="He D."/>
            <person name="Jin F.X."/>
            <person name="Kim S.C."/>
            <person name="Im W.T."/>
        </authorList>
    </citation>
    <scope>NUCLEOTIDE SEQUENCE [LARGE SCALE GENOMIC DNA]</scope>
    <source>
        <strain evidence="3 4">KHI67</strain>
    </source>
</reference>
<keyword evidence="2" id="KW-1133">Transmembrane helix</keyword>
<proteinExistence type="predicted"/>
<dbReference type="AlphaFoldDB" id="A0A5C6UFF5"/>
<name>A0A5C6UFF5_9SPHN</name>
<protein>
    <submittedName>
        <fullName evidence="3">Uncharacterized protein</fullName>
    </submittedName>
</protein>
<feature type="region of interest" description="Disordered" evidence="1">
    <location>
        <begin position="80"/>
        <end position="103"/>
    </location>
</feature>
<dbReference type="Proteomes" id="UP000321250">
    <property type="component" value="Unassembled WGS sequence"/>
</dbReference>
<evidence type="ECO:0000313" key="4">
    <source>
        <dbReference type="Proteomes" id="UP000321250"/>
    </source>
</evidence>